<dbReference type="Gene3D" id="3.60.20.10">
    <property type="entry name" value="Glutamine Phosphoribosylpyrophosphate, subunit 1, domain 1"/>
    <property type="match status" value="1"/>
</dbReference>
<reference evidence="3 5" key="1">
    <citation type="journal article" date="2019" name="Nat. Med.">
        <title>A library of human gut bacterial isolates paired with longitudinal multiomics data enables mechanistic microbiome research.</title>
        <authorList>
            <person name="Poyet M."/>
            <person name="Groussin M."/>
            <person name="Gibbons S.M."/>
            <person name="Avila-Pacheco J."/>
            <person name="Jiang X."/>
            <person name="Kearney S.M."/>
            <person name="Perrotta A.R."/>
            <person name="Berdy B."/>
            <person name="Zhao S."/>
            <person name="Lieberman T.D."/>
            <person name="Swanson P.K."/>
            <person name="Smith M."/>
            <person name="Roesemann S."/>
            <person name="Alexander J.E."/>
            <person name="Rich S.A."/>
            <person name="Livny J."/>
            <person name="Vlamakis H."/>
            <person name="Clish C."/>
            <person name="Bullock K."/>
            <person name="Deik A."/>
            <person name="Scott J."/>
            <person name="Pierce K.A."/>
            <person name="Xavier R.J."/>
            <person name="Alm E.J."/>
        </authorList>
    </citation>
    <scope>NUCLEOTIDE SEQUENCE [LARGE SCALE GENOMIC DNA]</scope>
    <source>
        <strain evidence="3 5">BIOML-A2</strain>
    </source>
</reference>
<reference evidence="4" key="2">
    <citation type="submission" date="2019-11" db="EMBL/GenBank/DDBJ databases">
        <authorList>
            <person name="Feng L."/>
        </authorList>
    </citation>
    <scope>NUCLEOTIDE SEQUENCE</scope>
    <source>
        <strain evidence="4">BdentiumLFYP24</strain>
    </source>
</reference>
<dbReference type="PANTHER" id="PTHR42824">
    <property type="entry name" value="GLUTAMINE AMIDOTRANSFERASE"/>
    <property type="match status" value="1"/>
</dbReference>
<dbReference type="AlphaFoldDB" id="A0A6N2UPC9"/>
<proteinExistence type="predicted"/>
<evidence type="ECO:0000259" key="2">
    <source>
        <dbReference type="PROSITE" id="PS51278"/>
    </source>
</evidence>
<dbReference type="SUPFAM" id="SSF56235">
    <property type="entry name" value="N-terminal nucleophile aminohydrolases (Ntn hydrolases)"/>
    <property type="match status" value="1"/>
</dbReference>
<evidence type="ECO:0000313" key="5">
    <source>
        <dbReference type="Proteomes" id="UP000429211"/>
    </source>
</evidence>
<keyword evidence="4" id="KW-0032">Aminotransferase</keyword>
<dbReference type="CDD" id="cd00352">
    <property type="entry name" value="Gn_AT_II"/>
    <property type="match status" value="1"/>
</dbReference>
<protein>
    <submittedName>
        <fullName evidence="4">Glucosamine--fructose-6-phosphate aminotransferase</fullName>
    </submittedName>
</protein>
<dbReference type="Proteomes" id="UP000429211">
    <property type="component" value="Unassembled WGS sequence"/>
</dbReference>
<feature type="domain" description="Glutamine amidotransferase type-2" evidence="2">
    <location>
        <begin position="2"/>
        <end position="221"/>
    </location>
</feature>
<gene>
    <name evidence="4" type="ORF">BDLFYP24_00472</name>
    <name evidence="3" type="ORF">GBB04_09770</name>
</gene>
<dbReference type="EMBL" id="CACRSP010000014">
    <property type="protein sequence ID" value="VYT19137.1"/>
    <property type="molecule type" value="Genomic_DNA"/>
</dbReference>
<name>A0A6N2UPC9_9BIFI</name>
<sequence length="221" mass="24941">MCVIATAGKGAMPTIGQLARMSETNPDGAGIAWHDGTGLHRYRNPDNNQTLAFIIKNWRTFRDMPCLMHFRLATHGATTEENTHPFRYRLSDGEHGFIAHNGIAHRYAKGRYASDSRNAILAWQTGQADLNDGSQGHFAKIDQNGRIEWLTRPRTIEGADGEPIQVSNTRWRDPADALPWDAWEAEYDDTYMEGWNDGYEEAVNDMLTDGIDDATPARRRH</sequence>
<evidence type="ECO:0000256" key="1">
    <source>
        <dbReference type="ARBA" id="ARBA00022962"/>
    </source>
</evidence>
<dbReference type="GO" id="GO:0008483">
    <property type="term" value="F:transaminase activity"/>
    <property type="evidence" value="ECO:0007669"/>
    <property type="project" value="UniProtKB-KW"/>
</dbReference>
<dbReference type="PROSITE" id="PS51278">
    <property type="entry name" value="GATASE_TYPE_2"/>
    <property type="match status" value="1"/>
</dbReference>
<dbReference type="EMBL" id="WDPD01000013">
    <property type="protein sequence ID" value="KAB7459583.1"/>
    <property type="molecule type" value="Genomic_DNA"/>
</dbReference>
<dbReference type="RefSeq" id="WP_034519980.1">
    <property type="nucleotide sequence ID" value="NZ_CACRSP010000014.1"/>
</dbReference>
<dbReference type="Pfam" id="PF13230">
    <property type="entry name" value="GATase_4"/>
    <property type="match status" value="1"/>
</dbReference>
<dbReference type="InterPro" id="IPR026869">
    <property type="entry name" value="EgtC-like"/>
</dbReference>
<accession>A0A6N2UPC9</accession>
<evidence type="ECO:0000313" key="3">
    <source>
        <dbReference type="EMBL" id="KAB7459583.1"/>
    </source>
</evidence>
<evidence type="ECO:0000313" key="4">
    <source>
        <dbReference type="EMBL" id="VYT19137.1"/>
    </source>
</evidence>
<organism evidence="4">
    <name type="scientific">Bifidobacterium dentium</name>
    <dbReference type="NCBI Taxonomy" id="1689"/>
    <lineage>
        <taxon>Bacteria</taxon>
        <taxon>Bacillati</taxon>
        <taxon>Actinomycetota</taxon>
        <taxon>Actinomycetes</taxon>
        <taxon>Bifidobacteriales</taxon>
        <taxon>Bifidobacteriaceae</taxon>
        <taxon>Bifidobacterium</taxon>
    </lineage>
</organism>
<keyword evidence="4" id="KW-0808">Transferase</keyword>
<dbReference type="PANTHER" id="PTHR42824:SF1">
    <property type="entry name" value="GLUTAMINE AMIDOTRANSFERASE YAFJ-RELATED"/>
    <property type="match status" value="1"/>
</dbReference>
<dbReference type="InterPro" id="IPR017932">
    <property type="entry name" value="GATase_2_dom"/>
</dbReference>
<dbReference type="InterPro" id="IPR029055">
    <property type="entry name" value="Ntn_hydrolases_N"/>
</dbReference>
<keyword evidence="1" id="KW-0315">Glutamine amidotransferase</keyword>